<organism evidence="1 2">
    <name type="scientific">Pholiota conissans</name>
    <dbReference type="NCBI Taxonomy" id="109636"/>
    <lineage>
        <taxon>Eukaryota</taxon>
        <taxon>Fungi</taxon>
        <taxon>Dikarya</taxon>
        <taxon>Basidiomycota</taxon>
        <taxon>Agaricomycotina</taxon>
        <taxon>Agaricomycetes</taxon>
        <taxon>Agaricomycetidae</taxon>
        <taxon>Agaricales</taxon>
        <taxon>Agaricineae</taxon>
        <taxon>Strophariaceae</taxon>
        <taxon>Pholiota</taxon>
    </lineage>
</organism>
<evidence type="ECO:0000313" key="2">
    <source>
        <dbReference type="Proteomes" id="UP000807469"/>
    </source>
</evidence>
<dbReference type="Proteomes" id="UP000807469">
    <property type="component" value="Unassembled WGS sequence"/>
</dbReference>
<dbReference type="AlphaFoldDB" id="A0A9P5ZFP4"/>
<comment type="caution">
    <text evidence="1">The sequence shown here is derived from an EMBL/GenBank/DDBJ whole genome shotgun (WGS) entry which is preliminary data.</text>
</comment>
<keyword evidence="2" id="KW-1185">Reference proteome</keyword>
<evidence type="ECO:0008006" key="3">
    <source>
        <dbReference type="Google" id="ProtNLM"/>
    </source>
</evidence>
<gene>
    <name evidence="1" type="ORF">BDN70DRAFT_706386</name>
</gene>
<proteinExistence type="predicted"/>
<accession>A0A9P5ZFP4</accession>
<reference evidence="1" key="1">
    <citation type="submission" date="2020-11" db="EMBL/GenBank/DDBJ databases">
        <authorList>
            <consortium name="DOE Joint Genome Institute"/>
            <person name="Ahrendt S."/>
            <person name="Riley R."/>
            <person name="Andreopoulos W."/>
            <person name="Labutti K."/>
            <person name="Pangilinan J."/>
            <person name="Ruiz-Duenas F.J."/>
            <person name="Barrasa J.M."/>
            <person name="Sanchez-Garcia M."/>
            <person name="Camarero S."/>
            <person name="Miyauchi S."/>
            <person name="Serrano A."/>
            <person name="Linde D."/>
            <person name="Babiker R."/>
            <person name="Drula E."/>
            <person name="Ayuso-Fernandez I."/>
            <person name="Pacheco R."/>
            <person name="Padilla G."/>
            <person name="Ferreira P."/>
            <person name="Barriuso J."/>
            <person name="Kellner H."/>
            <person name="Castanera R."/>
            <person name="Alfaro M."/>
            <person name="Ramirez L."/>
            <person name="Pisabarro A.G."/>
            <person name="Kuo A."/>
            <person name="Tritt A."/>
            <person name="Lipzen A."/>
            <person name="He G."/>
            <person name="Yan M."/>
            <person name="Ng V."/>
            <person name="Cullen D."/>
            <person name="Martin F."/>
            <person name="Rosso M.-N."/>
            <person name="Henrissat B."/>
            <person name="Hibbett D."/>
            <person name="Martinez A.T."/>
            <person name="Grigoriev I.V."/>
        </authorList>
    </citation>
    <scope>NUCLEOTIDE SEQUENCE</scope>
    <source>
        <strain evidence="1">CIRM-BRFM 674</strain>
    </source>
</reference>
<protein>
    <recommendedName>
        <fullName evidence="3">F-box domain-containing protein</fullName>
    </recommendedName>
</protein>
<sequence>MAHSLWTKFRRSLMNSISPAQKQSFSFPPELIEAIVEHLAPVNYDEPLDAHQRRDLASCGLVSNSFYYASRKYLFATVEVRIVPEARRLSGLQLGDLLSANPLLQQHVLQLVLVLAPRVNMGANSTESSDVTEGEHLARIMHLMPVLQKLSIDSDGDMQFVQYSDNLASLLDKLRSFCPSLHRLRISKTLCIPMSSILEWTIVTDLELYNIFLVPHKPVQPKTGNVDGVVAVQLITRLSICALGCYPELLYQSLDLTHLQYLDITLKPHDRTWRLAGITFPRVTHLSVKDVFSAYRY</sequence>
<evidence type="ECO:0000313" key="1">
    <source>
        <dbReference type="EMBL" id="KAF9485041.1"/>
    </source>
</evidence>
<dbReference type="OrthoDB" id="2788229at2759"/>
<name>A0A9P5ZFP4_9AGAR</name>
<dbReference type="EMBL" id="MU155138">
    <property type="protein sequence ID" value="KAF9485041.1"/>
    <property type="molecule type" value="Genomic_DNA"/>
</dbReference>